<name>A0ABR9AKX3_9BACT</name>
<dbReference type="Pfam" id="PF22640">
    <property type="entry name" value="ManC_GMP_beta-helix"/>
    <property type="match status" value="1"/>
</dbReference>
<feature type="domain" description="Nucleotidyl transferase" evidence="1">
    <location>
        <begin position="16"/>
        <end position="295"/>
    </location>
</feature>
<evidence type="ECO:0000313" key="4">
    <source>
        <dbReference type="Proteomes" id="UP000647133"/>
    </source>
</evidence>
<dbReference type="SUPFAM" id="SSF53448">
    <property type="entry name" value="Nucleotide-diphospho-sugar transferases"/>
    <property type="match status" value="1"/>
</dbReference>
<keyword evidence="3" id="KW-0808">Transferase</keyword>
<comment type="caution">
    <text evidence="3">The sequence shown here is derived from an EMBL/GenBank/DDBJ whole genome shotgun (WGS) entry which is preliminary data.</text>
</comment>
<organism evidence="3 4">
    <name type="scientific">Echinicola arenosa</name>
    <dbReference type="NCBI Taxonomy" id="2774144"/>
    <lineage>
        <taxon>Bacteria</taxon>
        <taxon>Pseudomonadati</taxon>
        <taxon>Bacteroidota</taxon>
        <taxon>Cytophagia</taxon>
        <taxon>Cytophagales</taxon>
        <taxon>Cyclobacteriaceae</taxon>
        <taxon>Echinicola</taxon>
    </lineage>
</organism>
<keyword evidence="4" id="KW-1185">Reference proteome</keyword>
<feature type="domain" description="MannoseP isomerase/GMP-like beta-helix" evidence="2">
    <location>
        <begin position="306"/>
        <end position="356"/>
    </location>
</feature>
<keyword evidence="3" id="KW-0548">Nucleotidyltransferase</keyword>
<dbReference type="InterPro" id="IPR049577">
    <property type="entry name" value="GMPP_N"/>
</dbReference>
<protein>
    <submittedName>
        <fullName evidence="3">Mannose-1-phosphate guanylyltransferase</fullName>
    </submittedName>
</protein>
<reference evidence="3 4" key="1">
    <citation type="submission" date="2020-09" db="EMBL/GenBank/DDBJ databases">
        <title>Echinicola sp. CAU 1574 isolated from sand of Sido Beach.</title>
        <authorList>
            <person name="Kim W."/>
        </authorList>
    </citation>
    <scope>NUCLEOTIDE SEQUENCE [LARGE SCALE GENOMIC DNA]</scope>
    <source>
        <strain evidence="3 4">CAU 1574</strain>
    </source>
</reference>
<accession>A0ABR9AKX3</accession>
<sequence>MKHSKHYNKSNSYVAIMAGGIGSRFWPISRSNYPKQFLDILNTGETLIQATLRRFNAFIPLENIYVITADDYLTIVEDQLPELPKENILGEPERKNTAACIAYVSTKLQAINPEANLIIAPSDHLIGDDELFRKHCETGLHFTSKYDVFLTLGIQPTHPNTGYGYIHYGHEMVGDEEVHEVYQFTEKPNKETAELFLEAGNFLWNSGIFIWKASVLLKALEEFQPAMFKLFSKAARQLNTSNEVEAIKQVYQKCAAISIDYAVMEHAQNVYVIPSSFKWNDLGTWSSAYENFNKDAMNNAVNNFNTITKDTSGCMIHSNDKKLMVVGGVKDLIIVNTPDAILVCSKDKEQEIKDYVSLVKEVKGNTYL</sequence>
<evidence type="ECO:0000259" key="2">
    <source>
        <dbReference type="Pfam" id="PF22640"/>
    </source>
</evidence>
<evidence type="ECO:0000259" key="1">
    <source>
        <dbReference type="Pfam" id="PF00483"/>
    </source>
</evidence>
<proteinExistence type="predicted"/>
<dbReference type="Pfam" id="PF00483">
    <property type="entry name" value="NTP_transferase"/>
    <property type="match status" value="1"/>
</dbReference>
<dbReference type="InterPro" id="IPR054566">
    <property type="entry name" value="ManC/GMP-like_b-helix"/>
</dbReference>
<dbReference type="SUPFAM" id="SSF159283">
    <property type="entry name" value="Guanosine diphospho-D-mannose pyrophosphorylase/mannose-6-phosphate isomerase linker domain"/>
    <property type="match status" value="1"/>
</dbReference>
<dbReference type="InterPro" id="IPR029044">
    <property type="entry name" value="Nucleotide-diphossugar_trans"/>
</dbReference>
<dbReference type="Proteomes" id="UP000647133">
    <property type="component" value="Unassembled WGS sequence"/>
</dbReference>
<dbReference type="InterPro" id="IPR005835">
    <property type="entry name" value="NTP_transferase_dom"/>
</dbReference>
<evidence type="ECO:0000313" key="3">
    <source>
        <dbReference type="EMBL" id="MBD8488976.1"/>
    </source>
</evidence>
<dbReference type="RefSeq" id="WP_192009872.1">
    <property type="nucleotide sequence ID" value="NZ_JACYTQ010000003.1"/>
</dbReference>
<dbReference type="CDD" id="cd02509">
    <property type="entry name" value="GDP-M1P_Guanylyltransferase"/>
    <property type="match status" value="1"/>
</dbReference>
<dbReference type="Gene3D" id="3.90.550.10">
    <property type="entry name" value="Spore Coat Polysaccharide Biosynthesis Protein SpsA, Chain A"/>
    <property type="match status" value="1"/>
</dbReference>
<dbReference type="PANTHER" id="PTHR46390:SF1">
    <property type="entry name" value="MANNOSE-1-PHOSPHATE GUANYLYLTRANSFERASE"/>
    <property type="match status" value="1"/>
</dbReference>
<dbReference type="InterPro" id="IPR051161">
    <property type="entry name" value="Mannose-6P_isomerase_type2"/>
</dbReference>
<gene>
    <name evidence="3" type="ORF">IFO69_09490</name>
</gene>
<dbReference type="GO" id="GO:0016779">
    <property type="term" value="F:nucleotidyltransferase activity"/>
    <property type="evidence" value="ECO:0007669"/>
    <property type="project" value="UniProtKB-KW"/>
</dbReference>
<dbReference type="PANTHER" id="PTHR46390">
    <property type="entry name" value="MANNOSE-1-PHOSPHATE GUANYLYLTRANSFERASE"/>
    <property type="match status" value="1"/>
</dbReference>
<dbReference type="EMBL" id="JACYTQ010000003">
    <property type="protein sequence ID" value="MBD8488976.1"/>
    <property type="molecule type" value="Genomic_DNA"/>
</dbReference>